<dbReference type="InterPro" id="IPR011852">
    <property type="entry name" value="TRAP_TAXI"/>
</dbReference>
<dbReference type="SUPFAM" id="SSF53850">
    <property type="entry name" value="Periplasmic binding protein-like II"/>
    <property type="match status" value="1"/>
</dbReference>
<name>A0A327JPY0_9HYPH</name>
<reference evidence="2 3" key="1">
    <citation type="submission" date="2017-07" db="EMBL/GenBank/DDBJ databases">
        <title>Draft Genome Sequences of Select Purple Nonsulfur Bacteria.</title>
        <authorList>
            <person name="Lasarre B."/>
            <person name="Mckinlay J.B."/>
        </authorList>
    </citation>
    <scope>NUCLEOTIDE SEQUENCE [LARGE SCALE GENOMIC DNA]</scope>
    <source>
        <strain evidence="2 3">DSM 11290</strain>
    </source>
</reference>
<dbReference type="Gene3D" id="3.40.190.10">
    <property type="entry name" value="Periplasmic binding protein-like II"/>
    <property type="match status" value="2"/>
</dbReference>
<organism evidence="2 3">
    <name type="scientific">Rhodobium orientis</name>
    <dbReference type="NCBI Taxonomy" id="34017"/>
    <lineage>
        <taxon>Bacteria</taxon>
        <taxon>Pseudomonadati</taxon>
        <taxon>Pseudomonadota</taxon>
        <taxon>Alphaproteobacteria</taxon>
        <taxon>Hyphomicrobiales</taxon>
        <taxon>Rhodobiaceae</taxon>
        <taxon>Rhodobium</taxon>
    </lineage>
</organism>
<evidence type="ECO:0000256" key="1">
    <source>
        <dbReference type="SAM" id="SignalP"/>
    </source>
</evidence>
<dbReference type="Proteomes" id="UP000249299">
    <property type="component" value="Unassembled WGS sequence"/>
</dbReference>
<dbReference type="Pfam" id="PF16868">
    <property type="entry name" value="NMT1_3"/>
    <property type="match status" value="1"/>
</dbReference>
<dbReference type="PANTHER" id="PTHR42941">
    <property type="entry name" value="SLL1037 PROTEIN"/>
    <property type="match status" value="1"/>
</dbReference>
<dbReference type="AlphaFoldDB" id="A0A327JPY0"/>
<keyword evidence="3" id="KW-1185">Reference proteome</keyword>
<accession>A0A327JPY0</accession>
<sequence length="337" mass="35524">MKHFFARAVGAAMLAAMTMGTSALAQETTFFRIGTGGAGGTYYPLGALIANAISSPPGSRPCEEGGSCGVPGLVAIAQSTNASVHNNSAVESGGLEAGLTGSSALYDQYNGVGDFKGNETKDLRVVANLFPEEAQIVLPLNSEISGINDLRGKSVSIGEAGSGLQMTALQILNSFGITRDDFTPVELNNAQAAERLADGQIDAYFAMAGAPTAAIVQLAATSGMKLMSFTDEELAQIEKEFPYYARTTIKPNTYEGQDYPVETFGVSTILVVNANEPEELIYKITKALWNENSRKLFDAGHPKAATMRLETALNGVDNLGVPLHPGAKRAYDELLAK</sequence>
<dbReference type="PANTHER" id="PTHR42941:SF1">
    <property type="entry name" value="SLL1037 PROTEIN"/>
    <property type="match status" value="1"/>
</dbReference>
<dbReference type="NCBIfam" id="TIGR02122">
    <property type="entry name" value="TRAP_TAXI"/>
    <property type="match status" value="1"/>
</dbReference>
<comment type="caution">
    <text evidence="2">The sequence shown here is derived from an EMBL/GenBank/DDBJ whole genome shotgun (WGS) entry which is preliminary data.</text>
</comment>
<dbReference type="CDD" id="cd13520">
    <property type="entry name" value="PBP2_TAXI_TRAP"/>
    <property type="match status" value="1"/>
</dbReference>
<feature type="chain" id="PRO_5016399896" evidence="1">
    <location>
        <begin position="26"/>
        <end position="337"/>
    </location>
</feature>
<dbReference type="OrthoDB" id="9776669at2"/>
<feature type="signal peptide" evidence="1">
    <location>
        <begin position="1"/>
        <end position="25"/>
    </location>
</feature>
<proteinExistence type="predicted"/>
<evidence type="ECO:0000313" key="2">
    <source>
        <dbReference type="EMBL" id="RAI27636.1"/>
    </source>
</evidence>
<evidence type="ECO:0000313" key="3">
    <source>
        <dbReference type="Proteomes" id="UP000249299"/>
    </source>
</evidence>
<keyword evidence="1" id="KW-0732">Signal</keyword>
<dbReference type="RefSeq" id="WP_111434152.1">
    <property type="nucleotide sequence ID" value="NZ_JACIGG010000001.1"/>
</dbReference>
<dbReference type="EMBL" id="NPEV01000016">
    <property type="protein sequence ID" value="RAI27636.1"/>
    <property type="molecule type" value="Genomic_DNA"/>
</dbReference>
<protein>
    <submittedName>
        <fullName evidence="2">C4-dicarboxylate ABC transporter substrate-binding protein</fullName>
    </submittedName>
</protein>
<gene>
    <name evidence="2" type="ORF">CH339_09675</name>
</gene>